<dbReference type="GO" id="GO:0005802">
    <property type="term" value="C:trans-Golgi network"/>
    <property type="evidence" value="ECO:0007669"/>
    <property type="project" value="TreeGrafter"/>
</dbReference>
<feature type="region of interest" description="Disordered" evidence="1">
    <location>
        <begin position="1243"/>
        <end position="1280"/>
    </location>
</feature>
<evidence type="ECO:0000259" key="2">
    <source>
        <dbReference type="Pfam" id="PF08626"/>
    </source>
</evidence>
<dbReference type="OrthoDB" id="27962at2759"/>
<feature type="compositionally biased region" description="Polar residues" evidence="1">
    <location>
        <begin position="1005"/>
        <end position="1016"/>
    </location>
</feature>
<evidence type="ECO:0000313" key="4">
    <source>
        <dbReference type="Proteomes" id="UP000747110"/>
    </source>
</evidence>
<feature type="compositionally biased region" description="Gly residues" evidence="1">
    <location>
        <begin position="1258"/>
        <end position="1279"/>
    </location>
</feature>
<feature type="region of interest" description="Disordered" evidence="1">
    <location>
        <begin position="880"/>
        <end position="902"/>
    </location>
</feature>
<proteinExistence type="predicted"/>
<evidence type="ECO:0000313" key="3">
    <source>
        <dbReference type="EMBL" id="GIL91719.1"/>
    </source>
</evidence>
<dbReference type="Pfam" id="PF08626">
    <property type="entry name" value="TRAPPC9-Trs120"/>
    <property type="match status" value="2"/>
</dbReference>
<feature type="compositionally biased region" description="Low complexity" evidence="1">
    <location>
        <begin position="543"/>
        <end position="562"/>
    </location>
</feature>
<dbReference type="PANTHER" id="PTHR21512">
    <property type="entry name" value="TRAFFICKING PROTEIN PARTICLE COMPLEX SUBUNIT 9"/>
    <property type="match status" value="1"/>
</dbReference>
<comment type="caution">
    <text evidence="3">The sequence shown here is derived from an EMBL/GenBank/DDBJ whole genome shotgun (WGS) entry which is preliminary data.</text>
</comment>
<dbReference type="EMBL" id="BNCP01000068">
    <property type="protein sequence ID" value="GIL91719.1"/>
    <property type="molecule type" value="Genomic_DNA"/>
</dbReference>
<protein>
    <recommendedName>
        <fullName evidence="2">Trs120/TRAPPC9 N-terminal domain-containing protein</fullName>
    </recommendedName>
</protein>
<feature type="compositionally biased region" description="Low complexity" evidence="1">
    <location>
        <begin position="774"/>
        <end position="789"/>
    </location>
</feature>
<feature type="compositionally biased region" description="Low complexity" evidence="1">
    <location>
        <begin position="336"/>
        <end position="347"/>
    </location>
</feature>
<feature type="region of interest" description="Disordered" evidence="1">
    <location>
        <begin position="542"/>
        <end position="562"/>
    </location>
</feature>
<dbReference type="PANTHER" id="PTHR21512:SF5">
    <property type="entry name" value="TRAFFICKING PROTEIN PARTICLE COMPLEX SUBUNIT 9"/>
    <property type="match status" value="1"/>
</dbReference>
<feature type="compositionally biased region" description="Low complexity" evidence="1">
    <location>
        <begin position="1120"/>
        <end position="1144"/>
    </location>
</feature>
<feature type="region of interest" description="Disordered" evidence="1">
    <location>
        <begin position="930"/>
        <end position="1016"/>
    </location>
</feature>
<accession>A0A8J4FWA0</accession>
<dbReference type="InterPro" id="IPR058563">
    <property type="entry name" value="Trs120_TRAPPC9_N"/>
</dbReference>
<feature type="compositionally biased region" description="Low complexity" evidence="1">
    <location>
        <begin position="957"/>
        <end position="1004"/>
    </location>
</feature>
<feature type="compositionally biased region" description="Low complexity" evidence="1">
    <location>
        <begin position="933"/>
        <end position="949"/>
    </location>
</feature>
<keyword evidence="4" id="KW-1185">Reference proteome</keyword>
<reference evidence="3" key="1">
    <citation type="journal article" date="2021" name="Proc. Natl. Acad. Sci. U.S.A.">
        <title>Three genomes in the algal genus Volvox reveal the fate of a haploid sex-determining region after a transition to homothallism.</title>
        <authorList>
            <person name="Yamamoto K."/>
            <person name="Hamaji T."/>
            <person name="Kawai-Toyooka H."/>
            <person name="Matsuzaki R."/>
            <person name="Takahashi F."/>
            <person name="Nishimura Y."/>
            <person name="Kawachi M."/>
            <person name="Noguchi H."/>
            <person name="Minakuchi Y."/>
            <person name="Umen J.G."/>
            <person name="Toyoda A."/>
            <person name="Nozaki H."/>
        </authorList>
    </citation>
    <scope>NUCLEOTIDE SEQUENCE</scope>
    <source>
        <strain evidence="3">NIES-3786</strain>
    </source>
</reference>
<feature type="compositionally biased region" description="Low complexity" evidence="1">
    <location>
        <begin position="1440"/>
        <end position="1461"/>
    </location>
</feature>
<feature type="region of interest" description="Disordered" evidence="1">
    <location>
        <begin position="765"/>
        <end position="790"/>
    </location>
</feature>
<dbReference type="InterPro" id="IPR013935">
    <property type="entry name" value="Trs120_TRAPPC9"/>
</dbReference>
<feature type="domain" description="Trs120/TRAPPC9 N-terminal" evidence="2">
    <location>
        <begin position="242"/>
        <end position="304"/>
    </location>
</feature>
<feature type="domain" description="Trs120/TRAPPC9 N-terminal" evidence="2">
    <location>
        <begin position="86"/>
        <end position="206"/>
    </location>
</feature>
<feature type="compositionally biased region" description="Gly residues" evidence="1">
    <location>
        <begin position="348"/>
        <end position="358"/>
    </location>
</feature>
<feature type="compositionally biased region" description="Gly residues" evidence="1">
    <location>
        <begin position="881"/>
        <end position="894"/>
    </location>
</feature>
<gene>
    <name evidence="3" type="ORF">Vretifemale_19305</name>
</gene>
<feature type="region of interest" description="Disordered" evidence="1">
    <location>
        <begin position="1120"/>
        <end position="1156"/>
    </location>
</feature>
<feature type="region of interest" description="Disordered" evidence="1">
    <location>
        <begin position="1390"/>
        <end position="1417"/>
    </location>
</feature>
<feature type="region of interest" description="Disordered" evidence="1">
    <location>
        <begin position="1432"/>
        <end position="1465"/>
    </location>
</feature>
<feature type="region of interest" description="Disordered" evidence="1">
    <location>
        <begin position="328"/>
        <end position="361"/>
    </location>
</feature>
<sequence>MVGRTIEHGVSLLNAGEIRVAVLPVGPVPRDVLDEYLELINRYHHVSLSATRSFYRESLIAQQVAAAASAGVPGATKPPLQCLDWSNSYMHLRFLQSEDARRRTRLPDLFPGRQILAILGVVYCPMCANVQQAYDEFKKVCRSYPEALVTRCFVFEPSEEHIRQERDCQQLSDLVMFPPGGPSHLEQHLEVWMHDLAAALLSEFEKWMLTATPSHMKLNGYSDSAEFTGASAVLDEMQKRIAAVDGEMRERQRRGRLLKAKGDMCLLSGSPRDAAANYRAAQEIAKICSDWVWYGVALEGIAAARVHEVITGSGASGLGSGGLEAVSAGDTGGSGSSSSTAAAAAASGGRGGGGGGTGKVLMATGRARDGARIGGGGGSNTNGYMTAAKWDLLRRSDAESLVRECFADARAAYKKKGGVAALQIEQHLKLARLVAGLRGASARREVGELVGAVSDLLPSLTGMEDRLVATVECAQVLGLVGCCRKRMLLLWHAMEQARSVHVDKADLLKIAVRALEPPEDPQVQDPDDLPRTHWSISRTVNRSLSSTSASPSSSFPLSSAGPAAGHGWEGVQTVVLEAALAAAKQAHAPAEAWEAAAALLREHHQVLAPPHQAALLDTLSQASAALSNRQRARPGLGPGPLVQLKRLLPAALPLQPAVLTLTAAGTIAGGGLTGRLKGGSSGPLIFNPYAAKRLAKQEAGEANATPDWACCDEGRVEVYLVNPLAVPLKIDLLQLHVKYLGPQGTAAAGGTATGRIQSAGQQAATVGGGNALPSSLTRGGSAGASGTATPLPPGGAGGAVGGGAAGAAAAAATAAAVSAKAFRTPSLNMILPPNGRPQRVVLCGKPQYPGMYGIEGCMVTCWGVSWHVPFSVPLKRMAVGGSKGGSGQPAGSGASGKSAAGGRSVSVNVLPQLPLIKAIIRASAWGGPLPQVQGTPTSSSATPSSQPGTPGAGAGASTGPAFPPGQQQAQQQGSQHTQQVFSQQQQQQQQQHPQQQQQQQQQHSGRSLQAISHPPNVTDQTVVAVSPRDDDIHAPSAHTAFAEDLQRSTPVAVFEGQRLAWSLTLHNQGSLPVTALSVLVTNHKGAALKPLRGAPLPASFQGVHLEVDDTALQPATVGGATGAATAGASSPTSSSAGASRTPATVAGAERAATSGGSALPLRPNGYVTLPLVLAVGQAPRGTFREVSLEVTISYLHKPADRLATDDMAPSIGRRMTITLTFDVQPSLSVASMSFLEHYAPLRNGQRLPQDRPMDPRAMGGGMPGGVSTGGAADGGSGGGADDDSDILLRAAGSSRYAGLLADLNIGHVNRPRIGSAITAFGRTSFGAPVGHLLQSLPGAAPVGLKSQLSGLGQLPTTSSLSSRLAGLDLSLGGSRSFRAPLPISVQSSLTSQLSPIGDRPPSWVGSDPRDGSALHGALTPQGSITIQMEPLPATGPSPRATAAQTSAAAAAARSTTQGQSAMVTADDPGDTLSSVTDSVLYVTVRNASSYYFRAWLARLDETAGPPQLTAAAAVAADCPVEVLQPGDITRLACVLPSAAHAAVAAQAADAAAAAATDAHAAGGGDAVDAAYPSKAAPAAGSGAASATAAAGSSLRRVKLTIQPPGGGAGADCDEGTDVSAAATDGTLARGGSAAAASATTTAGGAGAAELTEEADRMAAAEALAEEWAVAWELVMGLSEAAAGRAPPRGLVRLAAVDIARSMSTSAVQSIRPSNIHFQFQALPPECPATGAPPLLKDLTYRLRALGLLPPNVAGSVWGLRAHLGEVIRLQLVVRNGGTRAHHLTFSLAASSNAAATAAAAGPLLSPDLASASSAGAFSQHAYPPPQPNPNLHPQQQQQLVVGNLLHAPLHAPLPHGYAGAMAVQQQLQGATLANTHAASFQGTGTPYGMPGVRHTHAYRCSYTTDGYTTAGSFVAPSSNTPATYSRGTALGGAAGGGGEPYSGGYAAPFLEPGIDPGVVLVGAVQNVHVAIEPRSIAYHPLALTFVHPGLYQLYVYDVYVMPQGVDGPVGVGRQGGNPPQPQRIYASMDRLTVLCA</sequence>
<dbReference type="Proteomes" id="UP000747110">
    <property type="component" value="Unassembled WGS sequence"/>
</dbReference>
<name>A0A8J4FWA0_9CHLO</name>
<organism evidence="3 4">
    <name type="scientific">Volvox reticuliferus</name>
    <dbReference type="NCBI Taxonomy" id="1737510"/>
    <lineage>
        <taxon>Eukaryota</taxon>
        <taxon>Viridiplantae</taxon>
        <taxon>Chlorophyta</taxon>
        <taxon>core chlorophytes</taxon>
        <taxon>Chlorophyceae</taxon>
        <taxon>CS clade</taxon>
        <taxon>Chlamydomonadales</taxon>
        <taxon>Volvocaceae</taxon>
        <taxon>Volvox</taxon>
    </lineage>
</organism>
<evidence type="ECO:0000256" key="1">
    <source>
        <dbReference type="SAM" id="MobiDB-lite"/>
    </source>
</evidence>